<dbReference type="Pfam" id="PF13481">
    <property type="entry name" value="AAA_25"/>
    <property type="match status" value="1"/>
</dbReference>
<name>A0A1F5PXQ9_9BACT</name>
<dbReference type="Gene3D" id="3.40.50.300">
    <property type="entry name" value="P-loop containing nucleotide triphosphate hydrolases"/>
    <property type="match status" value="1"/>
</dbReference>
<evidence type="ECO:0000313" key="1">
    <source>
        <dbReference type="EMBL" id="OGE94693.1"/>
    </source>
</evidence>
<protein>
    <submittedName>
        <fullName evidence="1">Uncharacterized protein</fullName>
    </submittedName>
</protein>
<organism evidence="1 2">
    <name type="scientific">Candidatus Doudnabacteria bacterium RIFCSPLOWO2_01_FULL_44_21</name>
    <dbReference type="NCBI Taxonomy" id="1817841"/>
    <lineage>
        <taxon>Bacteria</taxon>
        <taxon>Candidatus Doudnaibacteriota</taxon>
    </lineage>
</organism>
<dbReference type="Proteomes" id="UP000177281">
    <property type="component" value="Unassembled WGS sequence"/>
</dbReference>
<dbReference type="STRING" id="1817841.A3B10_04660"/>
<sequence>MTEIKANVGCRLVVCMHDKEDSRAKITLEGPSTEELKVYNEQGYGIFETANAFLATKEQVEALRIKKNKQASTKRQKEFLSQLLEVYADLDVTKEGDGIPETEREEMKSKLLTELKAHCPASSYVITKNGIQPHWRIDEPSVDQGTQEAYTDVIKGITQWSKRHGSKGDPIHDVTRFLRLPGFYHHKGEPYLVTEEPGTDKMYTLDELKASFPLSKAVTASRDIITPAVATNSLYQQVRELDIERVAIDAWREIGHEANFDDKGHLVVDGQVTATFKGKLGNGNYMATTSGDYPAKGDPLEYATDTLKMNRREAFNWLCGKYGIGGQSMETSKNVIGALSDPVTAEQLGREEFAPETWVVDRLVPENQITVISGASSSFKTMSVLDWALSVAVEGKAYGQFNTLKSPVMFISEDGDHKRVIQKRIKLLAGSGPNNLYLWLGVGFRVTESSVRDLLTKVRKYAIRFIIFDSLRGIVPSEFKEIDANSVRQLINMLRPITTAGATILIIHHDRKKPASGRGYTSKDPGDLGEMMSGSGDVRAAVDCHLSMRSGKDKKSDQDYIVVTQTKCRQEELLPPFRVLINKEMDEEGKTTKLCLVYDSEYAPDNAEETIIKAKEAILELLAKSNDKYVCRQVIIEAEPAGLKSRKVDEALASLENDDKTIASKTGKELGKLKEEARRKFYYIPAEEAED</sequence>
<accession>A0A1F5PXQ9</accession>
<dbReference type="SUPFAM" id="SSF52540">
    <property type="entry name" value="P-loop containing nucleoside triphosphate hydrolases"/>
    <property type="match status" value="1"/>
</dbReference>
<gene>
    <name evidence="1" type="ORF">A3B10_04660</name>
</gene>
<dbReference type="AlphaFoldDB" id="A0A1F5PXQ9"/>
<evidence type="ECO:0000313" key="2">
    <source>
        <dbReference type="Proteomes" id="UP000177281"/>
    </source>
</evidence>
<reference evidence="1 2" key="1">
    <citation type="journal article" date="2016" name="Nat. Commun.">
        <title>Thousands of microbial genomes shed light on interconnected biogeochemical processes in an aquifer system.</title>
        <authorList>
            <person name="Anantharaman K."/>
            <person name="Brown C.T."/>
            <person name="Hug L.A."/>
            <person name="Sharon I."/>
            <person name="Castelle C.J."/>
            <person name="Probst A.J."/>
            <person name="Thomas B.C."/>
            <person name="Singh A."/>
            <person name="Wilkins M.J."/>
            <person name="Karaoz U."/>
            <person name="Brodie E.L."/>
            <person name="Williams K.H."/>
            <person name="Hubbard S.S."/>
            <person name="Banfield J.F."/>
        </authorList>
    </citation>
    <scope>NUCLEOTIDE SEQUENCE [LARGE SCALE GENOMIC DNA]</scope>
</reference>
<comment type="caution">
    <text evidence="1">The sequence shown here is derived from an EMBL/GenBank/DDBJ whole genome shotgun (WGS) entry which is preliminary data.</text>
</comment>
<dbReference type="InterPro" id="IPR027417">
    <property type="entry name" value="P-loop_NTPase"/>
</dbReference>
<proteinExistence type="predicted"/>
<dbReference type="EMBL" id="MFFB01000011">
    <property type="protein sequence ID" value="OGE94693.1"/>
    <property type="molecule type" value="Genomic_DNA"/>
</dbReference>